<keyword evidence="3" id="KW-1185">Reference proteome</keyword>
<evidence type="ECO:0000313" key="3">
    <source>
        <dbReference type="Proteomes" id="UP000566813"/>
    </source>
</evidence>
<dbReference type="RefSeq" id="WP_185664745.1">
    <property type="nucleotide sequence ID" value="NZ_JACLAW010000009.1"/>
</dbReference>
<protein>
    <submittedName>
        <fullName evidence="2">Uncharacterized protein</fullName>
    </submittedName>
</protein>
<keyword evidence="1" id="KW-0812">Transmembrane</keyword>
<feature type="transmembrane region" description="Helical" evidence="1">
    <location>
        <begin position="39"/>
        <end position="60"/>
    </location>
</feature>
<comment type="caution">
    <text evidence="2">The sequence shown here is derived from an EMBL/GenBank/DDBJ whole genome shotgun (WGS) entry which is preliminary data.</text>
</comment>
<organism evidence="2 3">
    <name type="scientific">Novosphingobium flavum</name>
    <dbReference type="NCBI Taxonomy" id="1778672"/>
    <lineage>
        <taxon>Bacteria</taxon>
        <taxon>Pseudomonadati</taxon>
        <taxon>Pseudomonadota</taxon>
        <taxon>Alphaproteobacteria</taxon>
        <taxon>Sphingomonadales</taxon>
        <taxon>Sphingomonadaceae</taxon>
        <taxon>Novosphingobium</taxon>
    </lineage>
</organism>
<evidence type="ECO:0000256" key="1">
    <source>
        <dbReference type="SAM" id="Phobius"/>
    </source>
</evidence>
<gene>
    <name evidence="2" type="ORF">H7F51_13055</name>
</gene>
<dbReference type="Proteomes" id="UP000566813">
    <property type="component" value="Unassembled WGS sequence"/>
</dbReference>
<accession>A0A7X1FT19</accession>
<sequence>MSGGRLDGDVVVALLGVVMVAALLSRNNALRGLPFDRKALYAAIWLAIFVGGVVLAGILLK</sequence>
<reference evidence="2 3" key="1">
    <citation type="submission" date="2020-08" db="EMBL/GenBank/DDBJ databases">
        <title>The genome sequence of type strain Novosphingobium flavum NBRC 111647.</title>
        <authorList>
            <person name="Liu Y."/>
        </authorList>
    </citation>
    <scope>NUCLEOTIDE SEQUENCE [LARGE SCALE GENOMIC DNA]</scope>
    <source>
        <strain evidence="2 3">NBRC 111647</strain>
    </source>
</reference>
<evidence type="ECO:0000313" key="2">
    <source>
        <dbReference type="EMBL" id="MBC2666451.1"/>
    </source>
</evidence>
<proteinExistence type="predicted"/>
<keyword evidence="1" id="KW-0472">Membrane</keyword>
<name>A0A7X1FT19_9SPHN</name>
<feature type="transmembrane region" description="Helical" evidence="1">
    <location>
        <begin position="6"/>
        <end position="27"/>
    </location>
</feature>
<keyword evidence="1" id="KW-1133">Transmembrane helix</keyword>
<dbReference type="AlphaFoldDB" id="A0A7X1FT19"/>
<dbReference type="EMBL" id="JACLAW010000009">
    <property type="protein sequence ID" value="MBC2666451.1"/>
    <property type="molecule type" value="Genomic_DNA"/>
</dbReference>